<dbReference type="AlphaFoldDB" id="W4LR43"/>
<evidence type="ECO:0000313" key="9">
    <source>
        <dbReference type="Proteomes" id="UP000019141"/>
    </source>
</evidence>
<dbReference type="GO" id="GO:0020037">
    <property type="term" value="F:heme binding"/>
    <property type="evidence" value="ECO:0007669"/>
    <property type="project" value="InterPro"/>
</dbReference>
<evidence type="ECO:0000256" key="3">
    <source>
        <dbReference type="ARBA" id="ARBA00022723"/>
    </source>
</evidence>
<keyword evidence="4" id="KW-0249">Electron transport</keyword>
<organism evidence="8 9">
    <name type="scientific">Entotheonella factor</name>
    <dbReference type="NCBI Taxonomy" id="1429438"/>
    <lineage>
        <taxon>Bacteria</taxon>
        <taxon>Pseudomonadati</taxon>
        <taxon>Nitrospinota/Tectimicrobiota group</taxon>
        <taxon>Candidatus Tectimicrobiota</taxon>
        <taxon>Candidatus Entotheonellia</taxon>
        <taxon>Candidatus Entotheonellales</taxon>
        <taxon>Candidatus Entotheonellaceae</taxon>
        <taxon>Candidatus Entotheonella</taxon>
    </lineage>
</organism>
<dbReference type="Pfam" id="PF09459">
    <property type="entry name" value="EB_dh"/>
    <property type="match status" value="1"/>
</dbReference>
<evidence type="ECO:0000256" key="4">
    <source>
        <dbReference type="ARBA" id="ARBA00022982"/>
    </source>
</evidence>
<dbReference type="InterPro" id="IPR019020">
    <property type="entry name" value="Cyt-c552/DMSO_Rdtase_haem-bd"/>
</dbReference>
<feature type="signal peptide" evidence="6">
    <location>
        <begin position="1"/>
        <end position="15"/>
    </location>
</feature>
<protein>
    <recommendedName>
        <fullName evidence="7">Cytochrome c-552/DMSO reductase-like haem-binding domain-containing protein</fullName>
    </recommendedName>
</protein>
<reference evidence="8 9" key="1">
    <citation type="journal article" date="2014" name="Nature">
        <title>An environmental bacterial taxon with a large and distinct metabolic repertoire.</title>
        <authorList>
            <person name="Wilson M.C."/>
            <person name="Mori T."/>
            <person name="Ruckert C."/>
            <person name="Uria A.R."/>
            <person name="Helf M.J."/>
            <person name="Takada K."/>
            <person name="Gernert C."/>
            <person name="Steffens U.A."/>
            <person name="Heycke N."/>
            <person name="Schmitt S."/>
            <person name="Rinke C."/>
            <person name="Helfrich E.J."/>
            <person name="Brachmann A.O."/>
            <person name="Gurgui C."/>
            <person name="Wakimoto T."/>
            <person name="Kracht M."/>
            <person name="Crusemann M."/>
            <person name="Hentschel U."/>
            <person name="Abe I."/>
            <person name="Matsunaga S."/>
            <person name="Kalinowski J."/>
            <person name="Takeyama H."/>
            <person name="Piel J."/>
        </authorList>
    </citation>
    <scope>NUCLEOTIDE SEQUENCE [LARGE SCALE GENOMIC DNA]</scope>
    <source>
        <strain evidence="9">TSY1</strain>
    </source>
</reference>
<dbReference type="GO" id="GO:0046872">
    <property type="term" value="F:metal ion binding"/>
    <property type="evidence" value="ECO:0007669"/>
    <property type="project" value="UniProtKB-KW"/>
</dbReference>
<feature type="domain" description="Cytochrome c-552/DMSO reductase-like haem-binding" evidence="7">
    <location>
        <begin position="36"/>
        <end position="429"/>
    </location>
</feature>
<dbReference type="PATRIC" id="fig|1429438.4.peg.2206"/>
<comment type="caution">
    <text evidence="8">The sequence shown here is derived from an EMBL/GenBank/DDBJ whole genome shotgun (WGS) entry which is preliminary data.</text>
</comment>
<dbReference type="EMBL" id="AZHW01000328">
    <property type="protein sequence ID" value="ETX00539.1"/>
    <property type="molecule type" value="Genomic_DNA"/>
</dbReference>
<keyword evidence="3" id="KW-0479">Metal-binding</keyword>
<evidence type="ECO:0000256" key="5">
    <source>
        <dbReference type="ARBA" id="ARBA00023004"/>
    </source>
</evidence>
<name>W4LR43_ENTF1</name>
<dbReference type="HOGENOM" id="CLU_634392_0_0_7"/>
<dbReference type="Gene3D" id="2.60.40.1190">
    <property type="match status" value="1"/>
</dbReference>
<evidence type="ECO:0000256" key="6">
    <source>
        <dbReference type="SAM" id="SignalP"/>
    </source>
</evidence>
<proteinExistence type="predicted"/>
<gene>
    <name evidence="8" type="ORF">ETSY1_10850</name>
</gene>
<accession>W4LR43</accession>
<keyword evidence="5" id="KW-0408">Iron</keyword>
<feature type="chain" id="PRO_5012135887" description="Cytochrome c-552/DMSO reductase-like haem-binding domain-containing protein" evidence="6">
    <location>
        <begin position="16"/>
        <end position="449"/>
    </location>
</feature>
<evidence type="ECO:0000313" key="8">
    <source>
        <dbReference type="EMBL" id="ETX00539.1"/>
    </source>
</evidence>
<keyword evidence="6" id="KW-0732">Signal</keyword>
<evidence type="ECO:0000259" key="7">
    <source>
        <dbReference type="SMART" id="SM00887"/>
    </source>
</evidence>
<evidence type="ECO:0000256" key="1">
    <source>
        <dbReference type="ARBA" id="ARBA00022448"/>
    </source>
</evidence>
<sequence>MKSFFSMVMITVVFAAYTSAQSTANLTAGRTIVADSVDWTTIPTTTLMLFYPGQASEEWIHSTEHPGHAAVKSGIQCLHCHQGHEAFIGNRMAQGGKLEPSPLPGKKGTLPLALQMAYDPDFLYVRASWPSTEAGRYHEYLRYSEGQWKKYGNHRAHPKVRSGAQPPVYEDRFSIALFGPGPTLQRIANEGCWAMCHSDLRFMPHHPDKKTVSAHPILGKNGLRRRDVRKYLALTRTSVDATGGWRHVKPEPERMALRRQGNFVELMQWRAHRSNPVGMADDGLVDVYRQFDAGGRVFGTNWDKQTKTPKYMFDPRANQGRPALRESELKNPQSPYFLGDNNKVQYDPTHAWQEGDLLLRRYLTADVKGSAGDNNRVTGIYANGNWTVTWRRRLDTGHADDVALRPGQRYTVGFAVHDDHTSGRWHYVSFPLSLTLDSGASRLNVKAEP</sequence>
<dbReference type="SMART" id="SM00887">
    <property type="entry name" value="EB_dh"/>
    <property type="match status" value="1"/>
</dbReference>
<keyword evidence="2" id="KW-0349">Heme</keyword>
<keyword evidence="9" id="KW-1185">Reference proteome</keyword>
<evidence type="ECO:0000256" key="2">
    <source>
        <dbReference type="ARBA" id="ARBA00022617"/>
    </source>
</evidence>
<keyword evidence="1" id="KW-0813">Transport</keyword>
<dbReference type="Proteomes" id="UP000019141">
    <property type="component" value="Unassembled WGS sequence"/>
</dbReference>